<keyword evidence="4" id="KW-1185">Reference proteome</keyword>
<dbReference type="Pfam" id="PF04264">
    <property type="entry name" value="YceI"/>
    <property type="match status" value="1"/>
</dbReference>
<evidence type="ECO:0000313" key="4">
    <source>
        <dbReference type="Proteomes" id="UP001620460"/>
    </source>
</evidence>
<protein>
    <submittedName>
        <fullName evidence="3">Polyisoprenoid-binding protein</fullName>
    </submittedName>
</protein>
<reference evidence="3 4" key="1">
    <citation type="submission" date="2020-10" db="EMBL/GenBank/DDBJ databases">
        <title>Phylogeny of dyella-like bacteria.</title>
        <authorList>
            <person name="Fu J."/>
        </authorList>
    </citation>
    <scope>NUCLEOTIDE SEQUENCE [LARGE SCALE GENOMIC DNA]</scope>
    <source>
        <strain evidence="3 4">Gsoil3046</strain>
    </source>
</reference>
<sequence>MRQPARLRPAATLALAFGVLTAFACTSAAAAPVTYRIDPDHTYPSFEADHMGGLSVWRGKFNSSRGTVTLDRAAQSGTVDVTVDMASADFGQDKLNAMAQGPELFDTRQWPQARYSGHLAGFRQGAPTRVEGTLTLHGVSHPLTLAIRSFKCMPHPVFKREVCGADALAMFKRDAFGMSAGKDYGFNMDVTLRIQVEAIQAAD</sequence>
<feature type="domain" description="Lipid/polyisoprenoid-binding YceI-like" evidence="2">
    <location>
        <begin position="34"/>
        <end position="199"/>
    </location>
</feature>
<dbReference type="InterPro" id="IPR007372">
    <property type="entry name" value="Lipid/polyisoprenoid-bd_YceI"/>
</dbReference>
<dbReference type="PANTHER" id="PTHR34406:SF2">
    <property type="entry name" value="PERIPLASMIC PROTEIN"/>
    <property type="match status" value="1"/>
</dbReference>
<evidence type="ECO:0000313" key="3">
    <source>
        <dbReference type="EMBL" id="MFK2904095.1"/>
    </source>
</evidence>
<keyword evidence="1" id="KW-0732">Signal</keyword>
<dbReference type="SUPFAM" id="SSF101874">
    <property type="entry name" value="YceI-like"/>
    <property type="match status" value="1"/>
</dbReference>
<dbReference type="EMBL" id="JADIKM010000002">
    <property type="protein sequence ID" value="MFK2904095.1"/>
    <property type="molecule type" value="Genomic_DNA"/>
</dbReference>
<feature type="signal peptide" evidence="1">
    <location>
        <begin position="1"/>
        <end position="24"/>
    </location>
</feature>
<name>A0ABW8JSJ6_9GAMM</name>
<dbReference type="PANTHER" id="PTHR34406">
    <property type="entry name" value="PROTEIN YCEI"/>
    <property type="match status" value="1"/>
</dbReference>
<dbReference type="PROSITE" id="PS51257">
    <property type="entry name" value="PROKAR_LIPOPROTEIN"/>
    <property type="match status" value="1"/>
</dbReference>
<dbReference type="RefSeq" id="WP_404632249.1">
    <property type="nucleotide sequence ID" value="NZ_JADIKM010000002.1"/>
</dbReference>
<accession>A0ABW8JSJ6</accession>
<dbReference type="Gene3D" id="2.40.128.110">
    <property type="entry name" value="Lipid/polyisoprenoid-binding, YceI-like"/>
    <property type="match status" value="1"/>
</dbReference>
<comment type="caution">
    <text evidence="3">The sequence shown here is derived from an EMBL/GenBank/DDBJ whole genome shotgun (WGS) entry which is preliminary data.</text>
</comment>
<dbReference type="Proteomes" id="UP001620460">
    <property type="component" value="Unassembled WGS sequence"/>
</dbReference>
<dbReference type="InterPro" id="IPR036761">
    <property type="entry name" value="TTHA0802/YceI-like_sf"/>
</dbReference>
<proteinExistence type="predicted"/>
<dbReference type="SMART" id="SM00867">
    <property type="entry name" value="YceI"/>
    <property type="match status" value="1"/>
</dbReference>
<evidence type="ECO:0000259" key="2">
    <source>
        <dbReference type="SMART" id="SM00867"/>
    </source>
</evidence>
<evidence type="ECO:0000256" key="1">
    <source>
        <dbReference type="SAM" id="SignalP"/>
    </source>
</evidence>
<gene>
    <name evidence="3" type="ORF">ISP17_08965</name>
</gene>
<feature type="chain" id="PRO_5046284057" evidence="1">
    <location>
        <begin position="25"/>
        <end position="203"/>
    </location>
</feature>
<organism evidence="3 4">
    <name type="scientific">Dyella ginsengisoli</name>
    <dbReference type="NCBI Taxonomy" id="363848"/>
    <lineage>
        <taxon>Bacteria</taxon>
        <taxon>Pseudomonadati</taxon>
        <taxon>Pseudomonadota</taxon>
        <taxon>Gammaproteobacteria</taxon>
        <taxon>Lysobacterales</taxon>
        <taxon>Rhodanobacteraceae</taxon>
        <taxon>Dyella</taxon>
    </lineage>
</organism>